<dbReference type="GO" id="GO:0006952">
    <property type="term" value="P:defense response"/>
    <property type="evidence" value="ECO:0007669"/>
    <property type="project" value="UniProtKB-KW"/>
</dbReference>
<dbReference type="InterPro" id="IPR036388">
    <property type="entry name" value="WH-like_DNA-bd_sf"/>
</dbReference>
<comment type="caution">
    <text evidence="11">The sequence shown here is derived from an EMBL/GenBank/DDBJ whole genome shotgun (WGS) entry which is preliminary data.</text>
</comment>
<dbReference type="InterPro" id="IPR002182">
    <property type="entry name" value="NB-ARC"/>
</dbReference>
<feature type="domain" description="Disease resistance protein winged helix" evidence="9">
    <location>
        <begin position="432"/>
        <end position="496"/>
    </location>
</feature>
<dbReference type="FunFam" id="1.10.10.10:FF:000322">
    <property type="entry name" value="Probable disease resistance protein At1g63360"/>
    <property type="match status" value="1"/>
</dbReference>
<evidence type="ECO:0000259" key="8">
    <source>
        <dbReference type="Pfam" id="PF18052"/>
    </source>
</evidence>
<dbReference type="Pfam" id="PF23559">
    <property type="entry name" value="WHD_DRP"/>
    <property type="match status" value="1"/>
</dbReference>
<evidence type="ECO:0000256" key="1">
    <source>
        <dbReference type="ARBA" id="ARBA00022614"/>
    </source>
</evidence>
<dbReference type="Gene3D" id="3.80.10.10">
    <property type="entry name" value="Ribonuclease Inhibitor"/>
    <property type="match status" value="2"/>
</dbReference>
<dbReference type="InterPro" id="IPR042197">
    <property type="entry name" value="Apaf_helical"/>
</dbReference>
<dbReference type="Pfam" id="PF18052">
    <property type="entry name" value="Rx_N"/>
    <property type="match status" value="1"/>
</dbReference>
<gene>
    <name evidence="11" type="ORF">ANE_LOCUS8074</name>
</gene>
<dbReference type="InterPro" id="IPR001611">
    <property type="entry name" value="Leu-rich_rpt"/>
</dbReference>
<keyword evidence="2" id="KW-0677">Repeat</keyword>
<feature type="domain" description="Disease resistance N-terminal" evidence="8">
    <location>
        <begin position="7"/>
        <end position="100"/>
    </location>
</feature>
<dbReference type="GO" id="GO:0043531">
    <property type="term" value="F:ADP binding"/>
    <property type="evidence" value="ECO:0007669"/>
    <property type="project" value="InterPro"/>
</dbReference>
<dbReference type="Gene3D" id="1.10.8.430">
    <property type="entry name" value="Helical domain of apoptotic protease-activating factors"/>
    <property type="match status" value="1"/>
</dbReference>
<keyword evidence="3" id="KW-0547">Nucleotide-binding</keyword>
<dbReference type="SUPFAM" id="SSF52540">
    <property type="entry name" value="P-loop containing nucleoside triphosphate hydrolases"/>
    <property type="match status" value="1"/>
</dbReference>
<dbReference type="PRINTS" id="PR00364">
    <property type="entry name" value="DISEASERSIST"/>
</dbReference>
<evidence type="ECO:0000259" key="10">
    <source>
        <dbReference type="Pfam" id="PF25019"/>
    </source>
</evidence>
<keyword evidence="1" id="KW-0433">Leucine-rich repeat</keyword>
<evidence type="ECO:0000259" key="7">
    <source>
        <dbReference type="Pfam" id="PF00931"/>
    </source>
</evidence>
<dbReference type="GO" id="GO:0005524">
    <property type="term" value="F:ATP binding"/>
    <property type="evidence" value="ECO:0007669"/>
    <property type="project" value="UniProtKB-KW"/>
</dbReference>
<evidence type="ECO:0000313" key="12">
    <source>
        <dbReference type="Proteomes" id="UP000489600"/>
    </source>
</evidence>
<reference evidence="11" key="1">
    <citation type="submission" date="2019-07" db="EMBL/GenBank/DDBJ databases">
        <authorList>
            <person name="Dittberner H."/>
        </authorList>
    </citation>
    <scope>NUCLEOTIDE SEQUENCE [LARGE SCALE GENOMIC DNA]</scope>
</reference>
<feature type="domain" description="NB-ARC" evidence="7">
    <location>
        <begin position="175"/>
        <end position="348"/>
    </location>
</feature>
<name>A0A565B7I9_9BRAS</name>
<dbReference type="InterPro" id="IPR041118">
    <property type="entry name" value="Rx_N"/>
</dbReference>
<dbReference type="OrthoDB" id="1896560at2759"/>
<evidence type="ECO:0008006" key="13">
    <source>
        <dbReference type="Google" id="ProtNLM"/>
    </source>
</evidence>
<evidence type="ECO:0000313" key="11">
    <source>
        <dbReference type="EMBL" id="VVA97629.1"/>
    </source>
</evidence>
<keyword evidence="4" id="KW-0611">Plant defense</keyword>
<feature type="compositionally biased region" description="Basic and acidic residues" evidence="6">
    <location>
        <begin position="1039"/>
        <end position="1050"/>
    </location>
</feature>
<sequence length="1050" mass="120658">MIGGEIFLSAFLQALFQTLMSPSFKNFFKRRELNENVLERLNTALLTISAVLIDADEKQITNPVVEKWVNELRDVVYHAEDALDDVATEALRLNIGAESSSSNRMRQLRGIMSLGDFLDGNSDHLETRLEKVTIRLERLASQRNVLGLKELTAMLPKQRLPTTSLVDESEVFGRDDDKDEIMGLLIPEKGDDSVTTVIAIVGIGGVGKTTLSQLLYNDQRVQSHFGTRAWAHVSEEFDVFKITKKVYESVTSRPCEFTDLDVLQVKLKERLIGLPFLLVLDDLWNENFADWDLLRQPFISAAPGSRIIVTTRSQRVASIMCSVHVHNLQPLSDGECWSLFMKTVFPNQDPCLDQEIGDLAERIVHKCHGLPLAVKTLGGVLRFEGKVVEWERVLSSRIWDLPADKSNLLPVLRVSYYYLPAHLKRCFAYCSIFPKGHAFEKENVVLLWMAEGFLQQTRSSKTLEELGDEYFSELESRSLLQKTKTRYVMHDFINELSQFASGEFSSKFEDGCKLQISERTRYLSYLRDNYSEPMDFEALREVKFLRTFLPLSLTNSSRSCCLDTMVREKLLPTLTRLRVLSLSHYKIARLPPVFFRNLSHARFLDLSRTELEKLPKSLCHMYNLQTLLLAYCSSLKELPTDIFNLINLRYLDLIGTKLKHMPRRFGRLKSLQTLTTFFVSATDGARISELGELHELHGKLRIVELQRVVDVADAAGANLNSKKNLKEIDFVWRTGSSSSESKTNPHRTQNEAEVFEKLRPHRHVEKLAIERYNGRRFPDWLSDPSFSRIVCIRLSECQNRSSLPSLGQLPGLKELYISGMAGLRSIGQGFYFSDKSLRDRDQQPFRSLETLRFDNLPDWEDWLDVRVTRGDLFPSLKKLFILRCPELSGNLPTFLPSLISLHIHKCGRLDFQPDHHEYSYENLQTLSIKSSCDSLVTFPLGHFANLEKLEIDHCTSLLTLQLSKEHSYGLNPLRNLRINNCQSLQRLPEQSFMGQILQVTNCRNLRQPMEQQQLQYHHPQFHLPRVNVSSSQRSHSSHRSYDSRSPSRYD</sequence>
<accession>A0A565B7I9</accession>
<feature type="region of interest" description="Disordered" evidence="6">
    <location>
        <begin position="1026"/>
        <end position="1050"/>
    </location>
</feature>
<dbReference type="PANTHER" id="PTHR36766:SF51">
    <property type="entry name" value="DISEASE RESISTANCE RPP13-LIKE PROTEIN 1"/>
    <property type="match status" value="1"/>
</dbReference>
<dbReference type="Pfam" id="PF13855">
    <property type="entry name" value="LRR_8"/>
    <property type="match status" value="1"/>
</dbReference>
<protein>
    <recommendedName>
        <fullName evidence="13">Disease resistance RPP13-like protein 1</fullName>
    </recommendedName>
</protein>
<dbReference type="InterPro" id="IPR056789">
    <property type="entry name" value="LRR_R13L1-DRL21"/>
</dbReference>
<dbReference type="PANTHER" id="PTHR36766">
    <property type="entry name" value="PLANT BROAD-SPECTRUM MILDEW RESISTANCE PROTEIN RPW8"/>
    <property type="match status" value="1"/>
</dbReference>
<dbReference type="Proteomes" id="UP000489600">
    <property type="component" value="Unassembled WGS sequence"/>
</dbReference>
<evidence type="ECO:0000259" key="9">
    <source>
        <dbReference type="Pfam" id="PF23559"/>
    </source>
</evidence>
<dbReference type="InterPro" id="IPR032675">
    <property type="entry name" value="LRR_dom_sf"/>
</dbReference>
<dbReference type="InterPro" id="IPR003591">
    <property type="entry name" value="Leu-rich_rpt_typical-subtyp"/>
</dbReference>
<dbReference type="Gene3D" id="1.20.5.4130">
    <property type="match status" value="1"/>
</dbReference>
<dbReference type="AlphaFoldDB" id="A0A565B7I9"/>
<dbReference type="Gene3D" id="1.10.10.10">
    <property type="entry name" value="Winged helix-like DNA-binding domain superfamily/Winged helix DNA-binding domain"/>
    <property type="match status" value="1"/>
</dbReference>
<proteinExistence type="predicted"/>
<feature type="domain" description="R13L1/DRL21-like LRR repeat region" evidence="10">
    <location>
        <begin position="687"/>
        <end position="820"/>
    </location>
</feature>
<evidence type="ECO:0000256" key="3">
    <source>
        <dbReference type="ARBA" id="ARBA00022741"/>
    </source>
</evidence>
<evidence type="ECO:0000256" key="2">
    <source>
        <dbReference type="ARBA" id="ARBA00022737"/>
    </source>
</evidence>
<evidence type="ECO:0000256" key="5">
    <source>
        <dbReference type="ARBA" id="ARBA00022840"/>
    </source>
</evidence>
<dbReference type="EMBL" id="CABITT030000003">
    <property type="protein sequence ID" value="VVA97629.1"/>
    <property type="molecule type" value="Genomic_DNA"/>
</dbReference>
<dbReference type="Gene3D" id="3.40.50.300">
    <property type="entry name" value="P-loop containing nucleotide triphosphate hydrolases"/>
    <property type="match status" value="1"/>
</dbReference>
<dbReference type="SMART" id="SM00369">
    <property type="entry name" value="LRR_TYP"/>
    <property type="match status" value="3"/>
</dbReference>
<evidence type="ECO:0000256" key="4">
    <source>
        <dbReference type="ARBA" id="ARBA00022821"/>
    </source>
</evidence>
<organism evidence="11 12">
    <name type="scientific">Arabis nemorensis</name>
    <dbReference type="NCBI Taxonomy" id="586526"/>
    <lineage>
        <taxon>Eukaryota</taxon>
        <taxon>Viridiplantae</taxon>
        <taxon>Streptophyta</taxon>
        <taxon>Embryophyta</taxon>
        <taxon>Tracheophyta</taxon>
        <taxon>Spermatophyta</taxon>
        <taxon>Magnoliopsida</taxon>
        <taxon>eudicotyledons</taxon>
        <taxon>Gunneridae</taxon>
        <taxon>Pentapetalae</taxon>
        <taxon>rosids</taxon>
        <taxon>malvids</taxon>
        <taxon>Brassicales</taxon>
        <taxon>Brassicaceae</taxon>
        <taxon>Arabideae</taxon>
        <taxon>Arabis</taxon>
    </lineage>
</organism>
<dbReference type="InterPro" id="IPR058922">
    <property type="entry name" value="WHD_DRP"/>
</dbReference>
<keyword evidence="12" id="KW-1185">Reference proteome</keyword>
<dbReference type="GO" id="GO:0051707">
    <property type="term" value="P:response to other organism"/>
    <property type="evidence" value="ECO:0007669"/>
    <property type="project" value="UniProtKB-ARBA"/>
</dbReference>
<dbReference type="Pfam" id="PF00931">
    <property type="entry name" value="NB-ARC"/>
    <property type="match status" value="1"/>
</dbReference>
<dbReference type="SUPFAM" id="SSF52058">
    <property type="entry name" value="L domain-like"/>
    <property type="match status" value="1"/>
</dbReference>
<dbReference type="Pfam" id="PF25019">
    <property type="entry name" value="LRR_R13L1-DRL21"/>
    <property type="match status" value="1"/>
</dbReference>
<evidence type="ECO:0000256" key="6">
    <source>
        <dbReference type="SAM" id="MobiDB-lite"/>
    </source>
</evidence>
<dbReference type="InterPro" id="IPR027417">
    <property type="entry name" value="P-loop_NTPase"/>
</dbReference>
<keyword evidence="5" id="KW-0067">ATP-binding</keyword>